<dbReference type="InterPro" id="IPR009006">
    <property type="entry name" value="Ala_racemase/Decarboxylase_C"/>
</dbReference>
<feature type="active site" description="Proton donor" evidence="7">
    <location>
        <position position="366"/>
    </location>
</feature>
<dbReference type="NCBIfam" id="TIGR01048">
    <property type="entry name" value="lysA"/>
    <property type="match status" value="1"/>
</dbReference>
<dbReference type="UniPathway" id="UPA00034">
    <property type="reaction ID" value="UER00027"/>
</dbReference>
<dbReference type="PANTHER" id="PTHR43727">
    <property type="entry name" value="DIAMINOPIMELATE DECARBOXYLASE"/>
    <property type="match status" value="1"/>
</dbReference>
<feature type="binding site" evidence="5">
    <location>
        <begin position="296"/>
        <end position="299"/>
    </location>
    <ligand>
        <name>pyridoxal 5'-phosphate</name>
        <dbReference type="ChEBI" id="CHEBI:597326"/>
    </ligand>
</feature>
<evidence type="ECO:0000256" key="7">
    <source>
        <dbReference type="PIRSR" id="PIRSR600183-50"/>
    </source>
</evidence>
<keyword evidence="2 5" id="KW-0210">Decarboxylase</keyword>
<comment type="function">
    <text evidence="5">Specifically catalyzes the decarboxylation of meso-diaminopimelate (meso-DAP) to L-lysine.</text>
</comment>
<dbReference type="EMBL" id="FTNU01000015">
    <property type="protein sequence ID" value="SIS02082.1"/>
    <property type="molecule type" value="Genomic_DNA"/>
</dbReference>
<evidence type="ECO:0000256" key="1">
    <source>
        <dbReference type="ARBA" id="ARBA00001933"/>
    </source>
</evidence>
<dbReference type="HAMAP" id="MF_02120">
    <property type="entry name" value="LysA"/>
    <property type="match status" value="1"/>
</dbReference>
<dbReference type="GO" id="GO:0008836">
    <property type="term" value="F:diaminopimelate decarboxylase activity"/>
    <property type="evidence" value="ECO:0007669"/>
    <property type="project" value="UniProtKB-UniRule"/>
</dbReference>
<dbReference type="GO" id="GO:0009089">
    <property type="term" value="P:lysine biosynthetic process via diaminopimelate"/>
    <property type="evidence" value="ECO:0007669"/>
    <property type="project" value="UniProtKB-UniRule"/>
</dbReference>
<evidence type="ECO:0000256" key="6">
    <source>
        <dbReference type="NCBIfam" id="TIGR01048"/>
    </source>
</evidence>
<sequence>MTFRPASHYINDSLHIDADILVSALPYFDYIDGVLHIDGVSSLELAKQYGTPSYVYSQRAILDNYQAYSRAFASLDHQICYAVKTNSNLAVLKSLAQIGAGFDIVSKGELARVLQVTDGKKVVYSGVGKTADDIEYALNADICCFNVEAVSELDTISQVATRLNKTARISLRINPDVDAKTHPYISTGLKSNKFGISHQAAVQAYLHAKQLPYLQIVGIDCHIGSQLIDIQGFSDALDKLIELIDELKSHGIHLEHIDLGGGLGVRYIDENPASVDDFAKLLLPRLRKLGLKLYLEPGRSLLANAGVLLSRVDVLKPTEFKNFAIIDASMSELIRPALYEAVMAIIPTDTRNAREIHTWDIVGSVCESSDFLGKDRACGLQVGDILAITGAGAYGFSMACNYNSRPRPCEVMVDDGSHRLIRKRESLADLWRDEII</sequence>
<feature type="binding site" evidence="5">
    <location>
        <position position="299"/>
    </location>
    <ligand>
        <name>substrate</name>
    </ligand>
</feature>
<comment type="pathway">
    <text evidence="5 8">Amino-acid biosynthesis; L-lysine biosynthesis via DAP pathway; L-lysine from DL-2,6-diaminopimelate: step 1/1.</text>
</comment>
<accession>A0A1N7FNZ4</accession>
<dbReference type="STRING" id="34061.B0189_08050"/>
<evidence type="ECO:0000256" key="2">
    <source>
        <dbReference type="ARBA" id="ARBA00022793"/>
    </source>
</evidence>
<dbReference type="PRINTS" id="PR01179">
    <property type="entry name" value="ODADCRBXLASE"/>
</dbReference>
<dbReference type="InterPro" id="IPR022643">
    <property type="entry name" value="De-COase2_C"/>
</dbReference>
<dbReference type="Gene3D" id="2.40.37.10">
    <property type="entry name" value="Lyase, Ornithine Decarboxylase, Chain A, domain 1"/>
    <property type="match status" value="1"/>
</dbReference>
<evidence type="ECO:0000259" key="10">
    <source>
        <dbReference type="Pfam" id="PF02784"/>
    </source>
</evidence>
<feature type="modified residue" description="N6-(pyridoxal phosphate)lysine" evidence="5 7">
    <location>
        <position position="84"/>
    </location>
</feature>
<dbReference type="SUPFAM" id="SSF51419">
    <property type="entry name" value="PLP-binding barrel"/>
    <property type="match status" value="1"/>
</dbReference>
<organism evidence="11 12">
    <name type="scientific">Moraxella cuniculi DSM 21768</name>
    <dbReference type="NCBI Taxonomy" id="1122245"/>
    <lineage>
        <taxon>Bacteria</taxon>
        <taxon>Pseudomonadati</taxon>
        <taxon>Pseudomonadota</taxon>
        <taxon>Gammaproteobacteria</taxon>
        <taxon>Moraxellales</taxon>
        <taxon>Moraxellaceae</taxon>
        <taxon>Moraxella</taxon>
    </lineage>
</organism>
<feature type="binding site" evidence="5">
    <location>
        <position position="335"/>
    </location>
    <ligand>
        <name>substrate</name>
    </ligand>
</feature>
<dbReference type="AlphaFoldDB" id="A0A1N7FNZ4"/>
<dbReference type="GO" id="GO:0030170">
    <property type="term" value="F:pyridoxal phosphate binding"/>
    <property type="evidence" value="ECO:0007669"/>
    <property type="project" value="UniProtKB-UniRule"/>
</dbReference>
<dbReference type="RefSeq" id="WP_076555809.1">
    <property type="nucleotide sequence ID" value="NZ_FTNU01000015.1"/>
</dbReference>
<comment type="subunit">
    <text evidence="5">Homodimer.</text>
</comment>
<name>A0A1N7FNZ4_9GAMM</name>
<dbReference type="Pfam" id="PF02784">
    <property type="entry name" value="Orn_Arg_deC_N"/>
    <property type="match status" value="1"/>
</dbReference>
<protein>
    <recommendedName>
        <fullName evidence="5 6">Diaminopimelate decarboxylase</fullName>
        <shortName evidence="5">DAP decarboxylase</shortName>
        <shortName evidence="5">DAPDC</shortName>
        <ecNumber evidence="5 6">4.1.1.20</ecNumber>
    </recommendedName>
</protein>
<dbReference type="FunFam" id="3.20.20.10:FF:000003">
    <property type="entry name" value="Diaminopimelate decarboxylase"/>
    <property type="match status" value="1"/>
</dbReference>
<comment type="catalytic activity">
    <reaction evidence="5 8">
        <text>meso-2,6-diaminopimelate + H(+) = L-lysine + CO2</text>
        <dbReference type="Rhea" id="RHEA:15101"/>
        <dbReference type="ChEBI" id="CHEBI:15378"/>
        <dbReference type="ChEBI" id="CHEBI:16526"/>
        <dbReference type="ChEBI" id="CHEBI:32551"/>
        <dbReference type="ChEBI" id="CHEBI:57791"/>
        <dbReference type="EC" id="4.1.1.20"/>
    </reaction>
</comment>
<reference evidence="12" key="1">
    <citation type="submission" date="2017-01" db="EMBL/GenBank/DDBJ databases">
        <authorList>
            <person name="Varghese N."/>
            <person name="Submissions S."/>
        </authorList>
    </citation>
    <scope>NUCLEOTIDE SEQUENCE [LARGE SCALE GENOMIC DNA]</scope>
    <source>
        <strain evidence="12">DSM 21768</strain>
    </source>
</reference>
<feature type="domain" description="Orn/DAP/Arg decarboxylase 2 N-terminal" evidence="10">
    <location>
        <begin position="61"/>
        <end position="302"/>
    </location>
</feature>
<dbReference type="InterPro" id="IPR002986">
    <property type="entry name" value="DAP_deCOOHase_LysA"/>
</dbReference>
<feature type="binding site" evidence="5">
    <location>
        <position position="394"/>
    </location>
    <ligand>
        <name>substrate</name>
    </ligand>
</feature>
<feature type="domain" description="Orn/DAP/Arg decarboxylase 2 C-terminal" evidence="9">
    <location>
        <begin position="54"/>
        <end position="392"/>
    </location>
</feature>
<dbReference type="EC" id="4.1.1.20" evidence="5 6"/>
<evidence type="ECO:0000256" key="4">
    <source>
        <dbReference type="ARBA" id="ARBA00023239"/>
    </source>
</evidence>
<evidence type="ECO:0000256" key="8">
    <source>
        <dbReference type="RuleBase" id="RU003738"/>
    </source>
</evidence>
<dbReference type="InterPro" id="IPR022644">
    <property type="entry name" value="De-COase2_N"/>
</dbReference>
<feature type="binding site" evidence="5">
    <location>
        <position position="394"/>
    </location>
    <ligand>
        <name>pyridoxal 5'-phosphate</name>
        <dbReference type="ChEBI" id="CHEBI:597326"/>
    </ligand>
</feature>
<dbReference type="PRINTS" id="PR01181">
    <property type="entry name" value="DAPDCRBXLASE"/>
</dbReference>
<dbReference type="CDD" id="cd06828">
    <property type="entry name" value="PLPDE_III_DapDC"/>
    <property type="match status" value="1"/>
</dbReference>
<dbReference type="PANTHER" id="PTHR43727:SF2">
    <property type="entry name" value="GROUP IV DECARBOXYLASE"/>
    <property type="match status" value="1"/>
</dbReference>
<dbReference type="InterPro" id="IPR022657">
    <property type="entry name" value="De-COase2_CS"/>
</dbReference>
<dbReference type="Gene3D" id="3.20.20.10">
    <property type="entry name" value="Alanine racemase"/>
    <property type="match status" value="1"/>
</dbReference>
<comment type="cofactor">
    <cofactor evidence="1 5 7 8">
        <name>pyridoxal 5'-phosphate</name>
        <dbReference type="ChEBI" id="CHEBI:597326"/>
    </cofactor>
</comment>
<dbReference type="InterPro" id="IPR029066">
    <property type="entry name" value="PLP-binding_barrel"/>
</dbReference>
<dbReference type="PROSITE" id="PS00879">
    <property type="entry name" value="ODR_DC_2_2"/>
    <property type="match status" value="1"/>
</dbReference>
<proteinExistence type="inferred from homology"/>
<keyword evidence="12" id="KW-1185">Reference proteome</keyword>
<keyword evidence="3 5" id="KW-0663">Pyridoxal phosphate</keyword>
<keyword evidence="5" id="KW-0028">Amino-acid biosynthesis</keyword>
<evidence type="ECO:0000313" key="11">
    <source>
        <dbReference type="EMBL" id="SIS02082.1"/>
    </source>
</evidence>
<feature type="binding site" evidence="5">
    <location>
        <position position="339"/>
    </location>
    <ligand>
        <name>substrate</name>
    </ligand>
</feature>
<feature type="binding site" evidence="5">
    <location>
        <position position="262"/>
    </location>
    <ligand>
        <name>pyridoxal 5'-phosphate</name>
        <dbReference type="ChEBI" id="CHEBI:597326"/>
    </ligand>
</feature>
<dbReference type="Proteomes" id="UP000187495">
    <property type="component" value="Unassembled WGS sequence"/>
</dbReference>
<keyword evidence="5 8" id="KW-0457">Lysine biosynthesis</keyword>
<gene>
    <name evidence="5" type="primary">lysA</name>
    <name evidence="11" type="ORF">SAMN02745664_11530</name>
</gene>
<dbReference type="InterPro" id="IPR000183">
    <property type="entry name" value="Orn/DAP/Arg_de-COase"/>
</dbReference>
<evidence type="ECO:0000259" key="9">
    <source>
        <dbReference type="Pfam" id="PF00278"/>
    </source>
</evidence>
<evidence type="ECO:0000256" key="3">
    <source>
        <dbReference type="ARBA" id="ARBA00022898"/>
    </source>
</evidence>
<feature type="binding site" evidence="5">
    <location>
        <position position="367"/>
    </location>
    <ligand>
        <name>substrate</name>
    </ligand>
</feature>
<dbReference type="SUPFAM" id="SSF50621">
    <property type="entry name" value="Alanine racemase C-terminal domain-like"/>
    <property type="match status" value="1"/>
</dbReference>
<evidence type="ECO:0000256" key="5">
    <source>
        <dbReference type="HAMAP-Rule" id="MF_02120"/>
    </source>
</evidence>
<comment type="similarity">
    <text evidence="5">Belongs to the Orn/Lys/Arg decarboxylase class-II family. LysA subfamily.</text>
</comment>
<dbReference type="Pfam" id="PF00278">
    <property type="entry name" value="Orn_DAP_Arg_deC"/>
    <property type="match status" value="1"/>
</dbReference>
<keyword evidence="4 5" id="KW-0456">Lyase</keyword>
<evidence type="ECO:0000313" key="12">
    <source>
        <dbReference type="Proteomes" id="UP000187495"/>
    </source>
</evidence>